<dbReference type="EMBL" id="JAQIZT010000005">
    <property type="protein sequence ID" value="KAJ6996081.1"/>
    <property type="molecule type" value="Genomic_DNA"/>
</dbReference>
<evidence type="ECO:0000313" key="2">
    <source>
        <dbReference type="EMBL" id="KAJ6996081.1"/>
    </source>
</evidence>
<keyword evidence="1" id="KW-0732">Signal</keyword>
<dbReference type="AlphaFoldDB" id="A0AAD6QSX7"/>
<accession>A0AAD6QSX7</accession>
<feature type="signal peptide" evidence="1">
    <location>
        <begin position="1"/>
        <end position="15"/>
    </location>
</feature>
<protein>
    <submittedName>
        <fullName evidence="2">Uncharacterized protein</fullName>
    </submittedName>
</protein>
<comment type="caution">
    <text evidence="2">The sequence shown here is derived from an EMBL/GenBank/DDBJ whole genome shotgun (WGS) entry which is preliminary data.</text>
</comment>
<feature type="chain" id="PRO_5042053452" evidence="1">
    <location>
        <begin position="16"/>
        <end position="34"/>
    </location>
</feature>
<gene>
    <name evidence="2" type="ORF">NC653_012844</name>
</gene>
<reference evidence="2" key="1">
    <citation type="journal article" date="2023" name="Mol. Ecol. Resour.">
        <title>Chromosome-level genome assembly of a triploid poplar Populus alba 'Berolinensis'.</title>
        <authorList>
            <person name="Chen S."/>
            <person name="Yu Y."/>
            <person name="Wang X."/>
            <person name="Wang S."/>
            <person name="Zhang T."/>
            <person name="Zhou Y."/>
            <person name="He R."/>
            <person name="Meng N."/>
            <person name="Wang Y."/>
            <person name="Liu W."/>
            <person name="Liu Z."/>
            <person name="Liu J."/>
            <person name="Guo Q."/>
            <person name="Huang H."/>
            <person name="Sederoff R.R."/>
            <person name="Wang G."/>
            <person name="Qu G."/>
            <person name="Chen S."/>
        </authorList>
    </citation>
    <scope>NUCLEOTIDE SEQUENCE</scope>
    <source>
        <strain evidence="2">SC-2020</strain>
    </source>
</reference>
<keyword evidence="3" id="KW-1185">Reference proteome</keyword>
<evidence type="ECO:0000256" key="1">
    <source>
        <dbReference type="SAM" id="SignalP"/>
    </source>
</evidence>
<name>A0AAD6QSX7_9ROSI</name>
<dbReference type="Proteomes" id="UP001164929">
    <property type="component" value="Chromosome 5"/>
</dbReference>
<proteinExistence type="predicted"/>
<evidence type="ECO:0000313" key="3">
    <source>
        <dbReference type="Proteomes" id="UP001164929"/>
    </source>
</evidence>
<organism evidence="2 3">
    <name type="scientific">Populus alba x Populus x berolinensis</name>
    <dbReference type="NCBI Taxonomy" id="444605"/>
    <lineage>
        <taxon>Eukaryota</taxon>
        <taxon>Viridiplantae</taxon>
        <taxon>Streptophyta</taxon>
        <taxon>Embryophyta</taxon>
        <taxon>Tracheophyta</taxon>
        <taxon>Spermatophyta</taxon>
        <taxon>Magnoliopsida</taxon>
        <taxon>eudicotyledons</taxon>
        <taxon>Gunneridae</taxon>
        <taxon>Pentapetalae</taxon>
        <taxon>rosids</taxon>
        <taxon>fabids</taxon>
        <taxon>Malpighiales</taxon>
        <taxon>Salicaceae</taxon>
        <taxon>Saliceae</taxon>
        <taxon>Populus</taxon>
    </lineage>
</organism>
<sequence>MCALTILFVWKLIAARDEGKNIRRNTININHSYP</sequence>